<dbReference type="Pfam" id="PF03551">
    <property type="entry name" value="PadR"/>
    <property type="match status" value="1"/>
</dbReference>
<evidence type="ECO:0000313" key="2">
    <source>
        <dbReference type="EMBL" id="SLM15124.1"/>
    </source>
</evidence>
<dbReference type="PANTHER" id="PTHR33169">
    <property type="entry name" value="PADR-FAMILY TRANSCRIPTIONAL REGULATOR"/>
    <property type="match status" value="1"/>
</dbReference>
<dbReference type="AlphaFoldDB" id="A0A3P3XLQ8"/>
<sequence>MSAAEELYEKWKSQFRKGFLELCVLELLSKSGRSYGLAIMEQLNNAGVDVTEGTLYPLLMRMTKDESIEAQWETPDVGHPRKYYVISSTGSALLGQMREEYERSAAARRTIMTGGHAE</sequence>
<dbReference type="SUPFAM" id="SSF46785">
    <property type="entry name" value="Winged helix' DNA-binding domain"/>
    <property type="match status" value="1"/>
</dbReference>
<accession>A0A3P3XLQ8</accession>
<evidence type="ECO:0000259" key="1">
    <source>
        <dbReference type="Pfam" id="PF03551"/>
    </source>
</evidence>
<feature type="domain" description="Transcription regulator PadR N-terminal" evidence="1">
    <location>
        <begin position="24"/>
        <end position="94"/>
    </location>
</feature>
<proteinExistence type="predicted"/>
<dbReference type="EMBL" id="FWDM01000033">
    <property type="protein sequence ID" value="SLM15124.1"/>
    <property type="molecule type" value="Genomic_DNA"/>
</dbReference>
<reference evidence="2" key="1">
    <citation type="submission" date="2017-02" db="EMBL/GenBank/DDBJ databases">
        <authorList>
            <person name="Regsiter A."/>
            <person name="William W."/>
        </authorList>
    </citation>
    <scope>NUCLEOTIDE SEQUENCE</scope>
    <source>
        <strain evidence="2">Bib</strain>
    </source>
</reference>
<dbReference type="Gene3D" id="1.10.10.10">
    <property type="entry name" value="Winged helix-like DNA-binding domain superfamily/Winged helix DNA-binding domain"/>
    <property type="match status" value="1"/>
</dbReference>
<protein>
    <submittedName>
        <fullName evidence="2">Transcriptional regulator, PadR-like family</fullName>
    </submittedName>
</protein>
<dbReference type="InterPro" id="IPR005149">
    <property type="entry name" value="Tscrpt_reg_PadR_N"/>
</dbReference>
<name>A0A3P3XLQ8_9SPIR</name>
<gene>
    <name evidence="2" type="ORF">SPIROBIBN47_390014</name>
</gene>
<dbReference type="PANTHER" id="PTHR33169:SF14">
    <property type="entry name" value="TRANSCRIPTIONAL REGULATOR RV3488"/>
    <property type="match status" value="1"/>
</dbReference>
<dbReference type="InterPro" id="IPR036390">
    <property type="entry name" value="WH_DNA-bd_sf"/>
</dbReference>
<organism evidence="2">
    <name type="scientific">uncultured spirochete</name>
    <dbReference type="NCBI Taxonomy" id="156406"/>
    <lineage>
        <taxon>Bacteria</taxon>
        <taxon>Pseudomonadati</taxon>
        <taxon>Spirochaetota</taxon>
        <taxon>Spirochaetia</taxon>
        <taxon>Spirochaetales</taxon>
        <taxon>environmental samples</taxon>
    </lineage>
</organism>
<dbReference type="InterPro" id="IPR036388">
    <property type="entry name" value="WH-like_DNA-bd_sf"/>
</dbReference>
<dbReference type="InterPro" id="IPR052509">
    <property type="entry name" value="Metal_resp_DNA-bind_regulator"/>
</dbReference>